<comment type="subcellular location">
    <subcellularLocation>
        <location evidence="1 9">Cytoplasm</location>
    </subcellularLocation>
</comment>
<dbReference type="OrthoDB" id="9776934at2"/>
<evidence type="ECO:0000256" key="4">
    <source>
        <dbReference type="ARBA" id="ARBA00010499"/>
    </source>
</evidence>
<dbReference type="EMBL" id="CP014476">
    <property type="protein sequence ID" value="AMK77942.1"/>
    <property type="molecule type" value="Genomic_DNA"/>
</dbReference>
<accession>A0A126T797</accession>
<evidence type="ECO:0000256" key="2">
    <source>
        <dbReference type="ARBA" id="ARBA00004756"/>
    </source>
</evidence>
<protein>
    <recommendedName>
        <fullName evidence="9">2-dehydro-3-deoxyphosphooctonate aldolase</fullName>
        <ecNumber evidence="9">2.5.1.55</ecNumber>
    </recommendedName>
    <alternativeName>
        <fullName evidence="9">3-deoxy-D-manno-octulosonic acid 8-phosphate synthase</fullName>
    </alternativeName>
    <alternativeName>
        <fullName evidence="9">KDO-8-phosphate synthase</fullName>
        <shortName evidence="9">KDO 8-P synthase</shortName>
        <shortName evidence="9">KDOPS</shortName>
    </alternativeName>
    <alternativeName>
        <fullName evidence="9">Phospho-2-dehydro-3-deoxyoctonate aldolase</fullName>
    </alternativeName>
</protein>
<dbReference type="InterPro" id="IPR006269">
    <property type="entry name" value="KDO8P_synthase"/>
</dbReference>
<gene>
    <name evidence="9" type="primary">kdsA</name>
    <name evidence="11" type="ORF">JT25_015895</name>
</gene>
<sequence length="277" mass="29923">MQLCNFEVGLDKPFFLIAGTCVIESEQMTMDTAGKLKEIADELNIPFIYKSSFDKANRSSLGSFRGPGLEKGLQILEKVKQQLGVPVLTDVHEDTPLAEVAAVVDVLQTPAFLCRQTNFIQSVAALGKPVNIKKGQFLAPWDMANVAAKAKATGNQQIMVCERGVSFGYNNLVSDMRSLAVMRDTGCPVVFDATHSVQLPGGQGNVSGGQREHVPVLARAAVAVGIAGIFMESHPKPDEALSDGPNSWPLHRMKELLEMLVTIDRAVKSTSLIETTL</sequence>
<evidence type="ECO:0000256" key="9">
    <source>
        <dbReference type="HAMAP-Rule" id="MF_00056"/>
    </source>
</evidence>
<evidence type="ECO:0000256" key="5">
    <source>
        <dbReference type="ARBA" id="ARBA00022490"/>
    </source>
</evidence>
<keyword evidence="7 9" id="KW-0448">Lipopolysaccharide biosynthesis</keyword>
<dbReference type="STRING" id="1538553.JT25_015895"/>
<dbReference type="RefSeq" id="WP_036275796.1">
    <property type="nucleotide sequence ID" value="NZ_CP014476.1"/>
</dbReference>
<evidence type="ECO:0000313" key="11">
    <source>
        <dbReference type="EMBL" id="AMK77942.1"/>
    </source>
</evidence>
<dbReference type="EC" id="2.5.1.55" evidence="9"/>
<dbReference type="InterPro" id="IPR006218">
    <property type="entry name" value="DAHP1/KDSA"/>
</dbReference>
<reference evidence="11 12" key="1">
    <citation type="journal article" date="2015" name="Environ. Microbiol.">
        <title>Methane oxidation coupled to nitrate reduction under hypoxia by the Gammaproteobacterium Methylomonas denitrificans, sp. nov. type strain FJG1.</title>
        <authorList>
            <person name="Kits K.D."/>
            <person name="Klotz M.G."/>
            <person name="Stein L.Y."/>
        </authorList>
    </citation>
    <scope>NUCLEOTIDE SEQUENCE [LARGE SCALE GENOMIC DNA]</scope>
    <source>
        <strain evidence="11 12">FJG1</strain>
    </source>
</reference>
<keyword evidence="5 9" id="KW-0963">Cytoplasm</keyword>
<comment type="pathway">
    <text evidence="3 9">Carbohydrate biosynthesis; 3-deoxy-D-manno-octulosonate biosynthesis; 3-deoxy-D-manno-octulosonate from D-ribulose 5-phosphate: step 2/3.</text>
</comment>
<evidence type="ECO:0000256" key="7">
    <source>
        <dbReference type="ARBA" id="ARBA00022985"/>
    </source>
</evidence>
<comment type="pathway">
    <text evidence="2">Bacterial outer membrane biogenesis; lipopolysaccharide biosynthesis.</text>
</comment>
<dbReference type="UniPathway" id="UPA00030"/>
<evidence type="ECO:0000259" key="10">
    <source>
        <dbReference type="Pfam" id="PF00793"/>
    </source>
</evidence>
<evidence type="ECO:0000256" key="3">
    <source>
        <dbReference type="ARBA" id="ARBA00004845"/>
    </source>
</evidence>
<evidence type="ECO:0000313" key="12">
    <source>
        <dbReference type="Proteomes" id="UP000030512"/>
    </source>
</evidence>
<dbReference type="Gene3D" id="3.20.20.70">
    <property type="entry name" value="Aldolase class I"/>
    <property type="match status" value="1"/>
</dbReference>
<evidence type="ECO:0000256" key="8">
    <source>
        <dbReference type="ARBA" id="ARBA00049112"/>
    </source>
</evidence>
<proteinExistence type="inferred from homology"/>
<dbReference type="Pfam" id="PF00793">
    <property type="entry name" value="DAHP_synth_1"/>
    <property type="match status" value="1"/>
</dbReference>
<dbReference type="GO" id="GO:0008676">
    <property type="term" value="F:3-deoxy-8-phosphooctulonate synthase activity"/>
    <property type="evidence" value="ECO:0007669"/>
    <property type="project" value="UniProtKB-UniRule"/>
</dbReference>
<dbReference type="AlphaFoldDB" id="A0A126T797"/>
<dbReference type="GO" id="GO:0005737">
    <property type="term" value="C:cytoplasm"/>
    <property type="evidence" value="ECO:0007669"/>
    <property type="project" value="UniProtKB-SubCell"/>
</dbReference>
<feature type="domain" description="DAHP synthetase I/KDSA" evidence="10">
    <location>
        <begin position="8"/>
        <end position="267"/>
    </location>
</feature>
<dbReference type="NCBIfam" id="TIGR01362">
    <property type="entry name" value="KDO8P_synth"/>
    <property type="match status" value="1"/>
</dbReference>
<evidence type="ECO:0000256" key="6">
    <source>
        <dbReference type="ARBA" id="ARBA00022679"/>
    </source>
</evidence>
<dbReference type="Proteomes" id="UP000030512">
    <property type="component" value="Chromosome"/>
</dbReference>
<organism evidence="11 12">
    <name type="scientific">Methylomonas denitrificans</name>
    <dbReference type="NCBI Taxonomy" id="1538553"/>
    <lineage>
        <taxon>Bacteria</taxon>
        <taxon>Pseudomonadati</taxon>
        <taxon>Pseudomonadota</taxon>
        <taxon>Gammaproteobacteria</taxon>
        <taxon>Methylococcales</taxon>
        <taxon>Methylococcaceae</taxon>
        <taxon>Methylomonas</taxon>
    </lineage>
</organism>
<dbReference type="NCBIfam" id="NF003543">
    <property type="entry name" value="PRK05198.1"/>
    <property type="match status" value="1"/>
</dbReference>
<dbReference type="InterPro" id="IPR013785">
    <property type="entry name" value="Aldolase_TIM"/>
</dbReference>
<dbReference type="HAMAP" id="MF_00056">
    <property type="entry name" value="KDO8P_synth"/>
    <property type="match status" value="1"/>
</dbReference>
<dbReference type="PANTHER" id="PTHR21057">
    <property type="entry name" value="PHOSPHO-2-DEHYDRO-3-DEOXYHEPTONATE ALDOLASE"/>
    <property type="match status" value="1"/>
</dbReference>
<comment type="catalytic activity">
    <reaction evidence="8 9">
        <text>D-arabinose 5-phosphate + phosphoenolpyruvate + H2O = 3-deoxy-alpha-D-manno-2-octulosonate-8-phosphate + phosphate</text>
        <dbReference type="Rhea" id="RHEA:14053"/>
        <dbReference type="ChEBI" id="CHEBI:15377"/>
        <dbReference type="ChEBI" id="CHEBI:43474"/>
        <dbReference type="ChEBI" id="CHEBI:57693"/>
        <dbReference type="ChEBI" id="CHEBI:58702"/>
        <dbReference type="ChEBI" id="CHEBI:85985"/>
        <dbReference type="EC" id="2.5.1.55"/>
    </reaction>
</comment>
<dbReference type="UniPathway" id="UPA00357">
    <property type="reaction ID" value="UER00474"/>
</dbReference>
<keyword evidence="6 9" id="KW-0808">Transferase</keyword>
<keyword evidence="12" id="KW-1185">Reference proteome</keyword>
<comment type="similarity">
    <text evidence="4 9">Belongs to the KdsA family.</text>
</comment>
<evidence type="ECO:0000256" key="1">
    <source>
        <dbReference type="ARBA" id="ARBA00004496"/>
    </source>
</evidence>
<dbReference type="GO" id="GO:0019294">
    <property type="term" value="P:keto-3-deoxy-D-manno-octulosonic acid biosynthetic process"/>
    <property type="evidence" value="ECO:0007669"/>
    <property type="project" value="UniProtKB-UniRule"/>
</dbReference>
<dbReference type="KEGG" id="mdn:JT25_015895"/>
<dbReference type="SUPFAM" id="SSF51569">
    <property type="entry name" value="Aldolase"/>
    <property type="match status" value="1"/>
</dbReference>
<name>A0A126T797_9GAMM</name>